<evidence type="ECO:0000256" key="2">
    <source>
        <dbReference type="ARBA" id="ARBA00022448"/>
    </source>
</evidence>
<proteinExistence type="inferred from homology"/>
<dbReference type="GO" id="GO:0015833">
    <property type="term" value="P:peptide transport"/>
    <property type="evidence" value="ECO:0007669"/>
    <property type="project" value="TreeGrafter"/>
</dbReference>
<organism evidence="5 6">
    <name type="scientific">candidate division WWE3 bacterium</name>
    <dbReference type="NCBI Taxonomy" id="2053526"/>
    <lineage>
        <taxon>Bacteria</taxon>
        <taxon>Katanobacteria</taxon>
    </lineage>
</organism>
<evidence type="ECO:0000259" key="4">
    <source>
        <dbReference type="Pfam" id="PF00496"/>
    </source>
</evidence>
<reference evidence="5" key="2">
    <citation type="journal article" date="2021" name="Microbiome">
        <title>Successional dynamics and alternative stable states in a saline activated sludge microbial community over 9 years.</title>
        <authorList>
            <person name="Wang Y."/>
            <person name="Ye J."/>
            <person name="Ju F."/>
            <person name="Liu L."/>
            <person name="Boyd J.A."/>
            <person name="Deng Y."/>
            <person name="Parks D.H."/>
            <person name="Jiang X."/>
            <person name="Yin X."/>
            <person name="Woodcroft B.J."/>
            <person name="Tyson G.W."/>
            <person name="Hugenholtz P."/>
            <person name="Polz M.F."/>
            <person name="Zhang T."/>
        </authorList>
    </citation>
    <scope>NUCLEOTIDE SEQUENCE</scope>
    <source>
        <strain evidence="5">HKST-UBA03</strain>
    </source>
</reference>
<dbReference type="InterPro" id="IPR000914">
    <property type="entry name" value="SBP_5_dom"/>
</dbReference>
<feature type="domain" description="Solute-binding protein family 5" evidence="4">
    <location>
        <begin position="82"/>
        <end position="422"/>
    </location>
</feature>
<dbReference type="GO" id="GO:1904680">
    <property type="term" value="F:peptide transmembrane transporter activity"/>
    <property type="evidence" value="ECO:0007669"/>
    <property type="project" value="TreeGrafter"/>
</dbReference>
<comment type="similarity">
    <text evidence="1">Belongs to the bacterial solute-binding protein 5 family.</text>
</comment>
<evidence type="ECO:0000313" key="6">
    <source>
        <dbReference type="Proteomes" id="UP000751518"/>
    </source>
</evidence>
<evidence type="ECO:0000256" key="3">
    <source>
        <dbReference type="ARBA" id="ARBA00022729"/>
    </source>
</evidence>
<dbReference type="SUPFAM" id="SSF53850">
    <property type="entry name" value="Periplasmic binding protein-like II"/>
    <property type="match status" value="1"/>
</dbReference>
<sequence length="512" mass="56514">MRSRRFISLVGVVLVVVVASYVITSKLISAIQGITSTTTYAVVGQPGTFNPLLARTDTFDLAMSKILYRGLVTFDAKMQPLGDLAESWTISDDAKIYTVTIKQGQTWDDGEPITTQDIAYTYNFIKQNEQIKLHFPFVDGVDVNIVNNEKVEFVLDEAFSPFLSILQLGILPKHIWGEMNLSAFTSSKYNLQAVGSGAYKVLSITADNDEIQEMVLTPNNGSKQTLVFKFFDQESETITAFKLGDVDVLLNAGDKATETLSSWPNVNLISSSVCGETVTMFINQESDQRVSAKAAFRDALYAFIATSNTPLQLNATSLPRQHWAFTDPEVKTEITHEEATNNLLTFANADAPLIIGMGPDDVAQSYANELLEQLQGVGYPAETKEIALNTAEGGALASRDFDVVIFAQQFSQDPDQYQFWHSTQTDITSGGLNISGYSNRRMDKALEDARTSIDFNVRKDNYASMELRLFEDKPALFFAAPSVKTIARINKSPIVATQCIWSPSDYLVGDSN</sequence>
<dbReference type="GO" id="GO:0043190">
    <property type="term" value="C:ATP-binding cassette (ABC) transporter complex"/>
    <property type="evidence" value="ECO:0007669"/>
    <property type="project" value="InterPro"/>
</dbReference>
<dbReference type="InterPro" id="IPR030678">
    <property type="entry name" value="Peptide/Ni-bd"/>
</dbReference>
<dbReference type="PANTHER" id="PTHR30290:SF9">
    <property type="entry name" value="OLIGOPEPTIDE-BINDING PROTEIN APPA"/>
    <property type="match status" value="1"/>
</dbReference>
<dbReference type="EMBL" id="JAGQKZ010000017">
    <property type="protein sequence ID" value="MCA9392064.1"/>
    <property type="molecule type" value="Genomic_DNA"/>
</dbReference>
<name>A0A955RR26_UNCKA</name>
<dbReference type="GO" id="GO:0042597">
    <property type="term" value="C:periplasmic space"/>
    <property type="evidence" value="ECO:0007669"/>
    <property type="project" value="UniProtKB-ARBA"/>
</dbReference>
<reference evidence="5" key="1">
    <citation type="submission" date="2020-04" db="EMBL/GenBank/DDBJ databases">
        <authorList>
            <person name="Zhang T."/>
        </authorList>
    </citation>
    <scope>NUCLEOTIDE SEQUENCE</scope>
    <source>
        <strain evidence="5">HKST-UBA03</strain>
    </source>
</reference>
<keyword evidence="3" id="KW-0732">Signal</keyword>
<evidence type="ECO:0000256" key="1">
    <source>
        <dbReference type="ARBA" id="ARBA00005695"/>
    </source>
</evidence>
<accession>A0A955RR26</accession>
<dbReference type="AlphaFoldDB" id="A0A955RR26"/>
<dbReference type="PIRSF" id="PIRSF002741">
    <property type="entry name" value="MppA"/>
    <property type="match status" value="1"/>
</dbReference>
<dbReference type="Gene3D" id="3.40.190.10">
    <property type="entry name" value="Periplasmic binding protein-like II"/>
    <property type="match status" value="1"/>
</dbReference>
<protein>
    <recommendedName>
        <fullName evidence="4">Solute-binding protein family 5 domain-containing protein</fullName>
    </recommendedName>
</protein>
<dbReference type="Gene3D" id="3.90.76.10">
    <property type="entry name" value="Dipeptide-binding Protein, Domain 1"/>
    <property type="match status" value="1"/>
</dbReference>
<dbReference type="InterPro" id="IPR039424">
    <property type="entry name" value="SBP_5"/>
</dbReference>
<keyword evidence="2" id="KW-0813">Transport</keyword>
<dbReference type="Pfam" id="PF00496">
    <property type="entry name" value="SBP_bac_5"/>
    <property type="match status" value="1"/>
</dbReference>
<dbReference type="PANTHER" id="PTHR30290">
    <property type="entry name" value="PERIPLASMIC BINDING COMPONENT OF ABC TRANSPORTER"/>
    <property type="match status" value="1"/>
</dbReference>
<evidence type="ECO:0000313" key="5">
    <source>
        <dbReference type="EMBL" id="MCA9392064.1"/>
    </source>
</evidence>
<comment type="caution">
    <text evidence="5">The sequence shown here is derived from an EMBL/GenBank/DDBJ whole genome shotgun (WGS) entry which is preliminary data.</text>
</comment>
<gene>
    <name evidence="5" type="ORF">KC614_02565</name>
</gene>
<dbReference type="Gene3D" id="3.10.105.10">
    <property type="entry name" value="Dipeptide-binding Protein, Domain 3"/>
    <property type="match status" value="1"/>
</dbReference>
<dbReference type="Proteomes" id="UP000751518">
    <property type="component" value="Unassembled WGS sequence"/>
</dbReference>